<dbReference type="CDD" id="cd00093">
    <property type="entry name" value="HTH_XRE"/>
    <property type="match status" value="1"/>
</dbReference>
<organism evidence="1 2">
    <name type="scientific">Parabacteroides distasonis</name>
    <dbReference type="NCBI Taxonomy" id="823"/>
    <lineage>
        <taxon>Bacteria</taxon>
        <taxon>Pseudomonadati</taxon>
        <taxon>Bacteroidota</taxon>
        <taxon>Bacteroidia</taxon>
        <taxon>Bacteroidales</taxon>
        <taxon>Tannerellaceae</taxon>
        <taxon>Parabacteroides</taxon>
    </lineage>
</organism>
<dbReference type="EMBL" id="WKLT01000033">
    <property type="protein sequence ID" value="MRY60409.1"/>
    <property type="molecule type" value="Genomic_DNA"/>
</dbReference>
<protein>
    <recommendedName>
        <fullName evidence="3">Helix-turn-helix domain-containing protein</fullName>
    </recommendedName>
</protein>
<dbReference type="AlphaFoldDB" id="A0A7K0GML8"/>
<evidence type="ECO:0000313" key="1">
    <source>
        <dbReference type="EMBL" id="MRY60409.1"/>
    </source>
</evidence>
<evidence type="ECO:0000313" key="2">
    <source>
        <dbReference type="Proteomes" id="UP000463337"/>
    </source>
</evidence>
<dbReference type="SUPFAM" id="SSF47413">
    <property type="entry name" value="lambda repressor-like DNA-binding domains"/>
    <property type="match status" value="1"/>
</dbReference>
<dbReference type="InterPro" id="IPR010982">
    <property type="entry name" value="Lambda_DNA-bd_dom_sf"/>
</dbReference>
<dbReference type="InterPro" id="IPR001387">
    <property type="entry name" value="Cro/C1-type_HTH"/>
</dbReference>
<gene>
    <name evidence="1" type="ORF">GKD59_21395</name>
</gene>
<accession>A0A7K0GML8</accession>
<evidence type="ECO:0008006" key="3">
    <source>
        <dbReference type="Google" id="ProtNLM"/>
    </source>
</evidence>
<comment type="caution">
    <text evidence="1">The sequence shown here is derived from an EMBL/GenBank/DDBJ whole genome shotgun (WGS) entry which is preliminary data.</text>
</comment>
<reference evidence="1 2" key="1">
    <citation type="journal article" date="2019" name="Nat. Med.">
        <title>A library of human gut bacterial isolates paired with longitudinal multiomics data enables mechanistic microbiome research.</title>
        <authorList>
            <person name="Poyet M."/>
            <person name="Groussin M."/>
            <person name="Gibbons S.M."/>
            <person name="Avila-Pacheco J."/>
            <person name="Jiang X."/>
            <person name="Kearney S.M."/>
            <person name="Perrotta A.R."/>
            <person name="Berdy B."/>
            <person name="Zhao S."/>
            <person name="Lieberman T.D."/>
            <person name="Swanson P.K."/>
            <person name="Smith M."/>
            <person name="Roesemann S."/>
            <person name="Alexander J.E."/>
            <person name="Rich S.A."/>
            <person name="Livny J."/>
            <person name="Vlamakis H."/>
            <person name="Clish C."/>
            <person name="Bullock K."/>
            <person name="Deik A."/>
            <person name="Scott J."/>
            <person name="Pierce K.A."/>
            <person name="Xavier R.J."/>
            <person name="Alm E.J."/>
        </authorList>
    </citation>
    <scope>NUCLEOTIDE SEQUENCE [LARGE SCALE GENOMIC DNA]</scope>
    <source>
        <strain evidence="1 2">BIOML-A41</strain>
    </source>
</reference>
<proteinExistence type="predicted"/>
<dbReference type="GO" id="GO:0003677">
    <property type="term" value="F:DNA binding"/>
    <property type="evidence" value="ECO:0007669"/>
    <property type="project" value="InterPro"/>
</dbReference>
<dbReference type="RefSeq" id="WP_151877592.1">
    <property type="nucleotide sequence ID" value="NZ_WKLT01000033.1"/>
</dbReference>
<dbReference type="Proteomes" id="UP000463337">
    <property type="component" value="Unassembled WGS sequence"/>
</dbReference>
<sequence>MTPQEFKGIRLRLGLTVEMLAKKLGYSLRHVRCLESGTKPIVEKSEEKIRTLLAESRVPIKRPVKPPNQGGRPKWQVDLDEPYVFDKKEVRWLEH</sequence>
<name>A0A7K0GML8_PARDI</name>
<dbReference type="Gene3D" id="1.10.260.40">
    <property type="entry name" value="lambda repressor-like DNA-binding domains"/>
    <property type="match status" value="1"/>
</dbReference>